<organism evidence="1 2">
    <name type="scientific">Schumannella soli</name>
    <dbReference type="NCBI Taxonomy" id="2590779"/>
    <lineage>
        <taxon>Bacteria</taxon>
        <taxon>Bacillati</taxon>
        <taxon>Actinomycetota</taxon>
        <taxon>Actinomycetes</taxon>
        <taxon>Micrococcales</taxon>
        <taxon>Microbacteriaceae</taxon>
        <taxon>Schumannella</taxon>
    </lineage>
</organism>
<protein>
    <submittedName>
        <fullName evidence="1">AAA family ATPase</fullName>
    </submittedName>
</protein>
<evidence type="ECO:0000313" key="1">
    <source>
        <dbReference type="EMBL" id="TPW75888.1"/>
    </source>
</evidence>
<keyword evidence="2" id="KW-1185">Reference proteome</keyword>
<dbReference type="InterPro" id="IPR027417">
    <property type="entry name" value="P-loop_NTPase"/>
</dbReference>
<evidence type="ECO:0000313" key="2">
    <source>
        <dbReference type="Proteomes" id="UP000316252"/>
    </source>
</evidence>
<dbReference type="EMBL" id="VHQG01000002">
    <property type="protein sequence ID" value="TPW75888.1"/>
    <property type="molecule type" value="Genomic_DNA"/>
</dbReference>
<dbReference type="Proteomes" id="UP000316252">
    <property type="component" value="Unassembled WGS sequence"/>
</dbReference>
<comment type="caution">
    <text evidence="1">The sequence shown here is derived from an EMBL/GenBank/DDBJ whole genome shotgun (WGS) entry which is preliminary data.</text>
</comment>
<accession>A0A506Y4D6</accession>
<sequence length="519" mass="56191">MYRRGMNDQENPIHLEITTLEAGDLESLDALCRAEDVASEPADLAEEARLAEKFDPAGLSAEQWLTRWAAEKAERAAKLERERAESNHAAIAAVGRGDWFRPYDWRTGQLAVALLDGMPELGDPDFEAAYCRSWSQDVSAAIRWARLGWRLDTISDAEADELGIAGWHRQEAATQRELERLRARDAAEERHAKDKLDRALTEASGRSLYADVAALRAEGVERPRPTIGRRTDGAALLYPAAVNVLLGDPEGGKTLVSAAVAAEVLCSGGSVLWVDADYNGEAATVARLEETFGVPGELLEDRDCFRLVTPEDRADLLGAIEDAATWRPTLAVLDSQGEIFGMFSVNADRDNEVTPVMRATSARLASLGAAVLVIDHLAKGKESRDYGASGSTAKKRAVDGALLRVVRQREFAPGKGGRADLLVIKDRHGSLREVSGPGKEPRAATFELYGDIEGNAGWEFVAPFGAEAPASGGGDDAAKLDALRPAPGSAWDVRQRMKWGAERAKNAWEAWVARGGDQK</sequence>
<dbReference type="SUPFAM" id="SSF52540">
    <property type="entry name" value="P-loop containing nucleoside triphosphate hydrolases"/>
    <property type="match status" value="1"/>
</dbReference>
<proteinExistence type="predicted"/>
<dbReference type="AlphaFoldDB" id="A0A506Y4D6"/>
<dbReference type="Pfam" id="PF13481">
    <property type="entry name" value="AAA_25"/>
    <property type="match status" value="1"/>
</dbReference>
<name>A0A506Y4D6_9MICO</name>
<dbReference type="Gene3D" id="3.40.50.300">
    <property type="entry name" value="P-loop containing nucleotide triphosphate hydrolases"/>
    <property type="match status" value="1"/>
</dbReference>
<reference evidence="1 2" key="1">
    <citation type="submission" date="2019-06" db="EMBL/GenBank/DDBJ databases">
        <authorList>
            <person name="Li F."/>
        </authorList>
    </citation>
    <scope>NUCLEOTIDE SEQUENCE [LARGE SCALE GENOMIC DNA]</scope>
    <source>
        <strain evidence="1 2">10F1D-1</strain>
    </source>
</reference>
<gene>
    <name evidence="1" type="ORF">FJ657_08555</name>
</gene>
<dbReference type="OrthoDB" id="5125686at2"/>